<feature type="domain" description="Transposase IS116/IS110/IS902 C-terminal" evidence="2">
    <location>
        <begin position="179"/>
        <end position="262"/>
    </location>
</feature>
<evidence type="ECO:0000259" key="1">
    <source>
        <dbReference type="Pfam" id="PF01548"/>
    </source>
</evidence>
<dbReference type="InterPro" id="IPR002525">
    <property type="entry name" value="Transp_IS110-like_N"/>
</dbReference>
<dbReference type="AlphaFoldDB" id="A0A0W0S174"/>
<sequence>MYQKHIWMYLYFQKENTCNLAMAGIQKLLAKVKLFPNTLIVLESTGGYEVSVSNALSKVNLNVCVINPRQIRDFAKASGRLAKTDKVDAEIIALFASKMEPEPNVIYNEKQQAMAANNARRRQLIDMIIAEKNRLDKATSEQAESIQRIVEVLEKELERIEAIQKQFVCHDETLKEKKKILTSIKGIGEVTAMAMLCELPELGALNTKQVASLAELAPFNRDSGTLKGKRTIWGGRASVRIALYMPTLVAIKHNPQLRAFYQRLCEAGKAKMAALIACMRKLLIIMNAMIKKKQCWTFEPIQPS</sequence>
<organism evidence="3 4">
    <name type="scientific">Legionella bozemanae</name>
    <name type="common">Fluoribacter bozemanae</name>
    <dbReference type="NCBI Taxonomy" id="447"/>
    <lineage>
        <taxon>Bacteria</taxon>
        <taxon>Pseudomonadati</taxon>
        <taxon>Pseudomonadota</taxon>
        <taxon>Gammaproteobacteria</taxon>
        <taxon>Legionellales</taxon>
        <taxon>Legionellaceae</taxon>
        <taxon>Legionella</taxon>
    </lineage>
</organism>
<name>A0A0W0S174_LEGBO</name>
<keyword evidence="4" id="KW-1185">Reference proteome</keyword>
<protein>
    <submittedName>
        <fullName evidence="3">Transposase</fullName>
    </submittedName>
</protein>
<dbReference type="PATRIC" id="fig|447.4.peg.210"/>
<dbReference type="STRING" id="447.Lboz_0197"/>
<gene>
    <name evidence="3" type="ORF">Lboz_0197</name>
</gene>
<proteinExistence type="predicted"/>
<dbReference type="NCBIfam" id="NF033542">
    <property type="entry name" value="transpos_IS110"/>
    <property type="match status" value="1"/>
</dbReference>
<dbReference type="InterPro" id="IPR003346">
    <property type="entry name" value="Transposase_20"/>
</dbReference>
<dbReference type="PANTHER" id="PTHR33055:SF13">
    <property type="entry name" value="TRANSPOSASE"/>
    <property type="match status" value="1"/>
</dbReference>
<accession>A0A0W0S174</accession>
<dbReference type="Pfam" id="PF01548">
    <property type="entry name" value="DEDD_Tnp_IS110"/>
    <property type="match status" value="1"/>
</dbReference>
<feature type="domain" description="Transposase IS110-like N-terminal" evidence="1">
    <location>
        <begin position="18"/>
        <end position="137"/>
    </location>
</feature>
<dbReference type="Pfam" id="PF02371">
    <property type="entry name" value="Transposase_20"/>
    <property type="match status" value="1"/>
</dbReference>
<dbReference type="PANTHER" id="PTHR33055">
    <property type="entry name" value="TRANSPOSASE FOR INSERTION SEQUENCE ELEMENT IS1111A"/>
    <property type="match status" value="1"/>
</dbReference>
<evidence type="ECO:0000259" key="2">
    <source>
        <dbReference type="Pfam" id="PF02371"/>
    </source>
</evidence>
<evidence type="ECO:0000313" key="4">
    <source>
        <dbReference type="Proteomes" id="UP000054695"/>
    </source>
</evidence>
<dbReference type="GO" id="GO:0004803">
    <property type="term" value="F:transposase activity"/>
    <property type="evidence" value="ECO:0007669"/>
    <property type="project" value="InterPro"/>
</dbReference>
<dbReference type="GO" id="GO:0006313">
    <property type="term" value="P:DNA transposition"/>
    <property type="evidence" value="ECO:0007669"/>
    <property type="project" value="InterPro"/>
</dbReference>
<dbReference type="EMBL" id="LNXU01000002">
    <property type="protein sequence ID" value="KTC77244.1"/>
    <property type="molecule type" value="Genomic_DNA"/>
</dbReference>
<evidence type="ECO:0000313" key="3">
    <source>
        <dbReference type="EMBL" id="KTC77244.1"/>
    </source>
</evidence>
<reference evidence="3 4" key="1">
    <citation type="submission" date="2015-11" db="EMBL/GenBank/DDBJ databases">
        <title>Genomic analysis of 38 Legionella species identifies large and diverse effector repertoires.</title>
        <authorList>
            <person name="Burstein D."/>
            <person name="Amaro F."/>
            <person name="Zusman T."/>
            <person name="Lifshitz Z."/>
            <person name="Cohen O."/>
            <person name="Gilbert J.A."/>
            <person name="Pupko T."/>
            <person name="Shuman H.A."/>
            <person name="Segal G."/>
        </authorList>
    </citation>
    <scope>NUCLEOTIDE SEQUENCE [LARGE SCALE GENOMIC DNA]</scope>
    <source>
        <strain evidence="3 4">WIGA</strain>
    </source>
</reference>
<comment type="caution">
    <text evidence="3">The sequence shown here is derived from an EMBL/GenBank/DDBJ whole genome shotgun (WGS) entry which is preliminary data.</text>
</comment>
<dbReference type="InterPro" id="IPR047650">
    <property type="entry name" value="Transpos_IS110"/>
</dbReference>
<dbReference type="Proteomes" id="UP000054695">
    <property type="component" value="Unassembled WGS sequence"/>
</dbReference>
<dbReference type="GO" id="GO:0003677">
    <property type="term" value="F:DNA binding"/>
    <property type="evidence" value="ECO:0007669"/>
    <property type="project" value="InterPro"/>
</dbReference>